<proteinExistence type="predicted"/>
<reference evidence="2" key="1">
    <citation type="submission" date="2023-03" db="EMBL/GenBank/DDBJ databases">
        <title>Massive genome expansion in bonnet fungi (Mycena s.s.) driven by repeated elements and novel gene families across ecological guilds.</title>
        <authorList>
            <consortium name="Lawrence Berkeley National Laboratory"/>
            <person name="Harder C.B."/>
            <person name="Miyauchi S."/>
            <person name="Viragh M."/>
            <person name="Kuo A."/>
            <person name="Thoen E."/>
            <person name="Andreopoulos B."/>
            <person name="Lu D."/>
            <person name="Skrede I."/>
            <person name="Drula E."/>
            <person name="Henrissat B."/>
            <person name="Morin E."/>
            <person name="Kohler A."/>
            <person name="Barry K."/>
            <person name="LaButti K."/>
            <person name="Morin E."/>
            <person name="Salamov A."/>
            <person name="Lipzen A."/>
            <person name="Mereny Z."/>
            <person name="Hegedus B."/>
            <person name="Baldrian P."/>
            <person name="Stursova M."/>
            <person name="Weitz H."/>
            <person name="Taylor A."/>
            <person name="Grigoriev I.V."/>
            <person name="Nagy L.G."/>
            <person name="Martin F."/>
            <person name="Kauserud H."/>
        </authorList>
    </citation>
    <scope>NUCLEOTIDE SEQUENCE</scope>
    <source>
        <strain evidence="2">CBHHK188m</strain>
    </source>
</reference>
<dbReference type="SUPFAM" id="SSF51735">
    <property type="entry name" value="NAD(P)-binding Rossmann-fold domains"/>
    <property type="match status" value="1"/>
</dbReference>
<dbReference type="GO" id="GO:0016491">
    <property type="term" value="F:oxidoreductase activity"/>
    <property type="evidence" value="ECO:0007669"/>
    <property type="project" value="UniProtKB-KW"/>
</dbReference>
<keyword evidence="3" id="KW-1185">Reference proteome</keyword>
<accession>A0AAD7KH27</accession>
<dbReference type="InterPro" id="IPR002347">
    <property type="entry name" value="SDR_fam"/>
</dbReference>
<name>A0AAD7KH27_9AGAR</name>
<keyword evidence="1" id="KW-0560">Oxidoreductase</keyword>
<gene>
    <name evidence="2" type="ORF">DFH07DRAFT_976015</name>
</gene>
<dbReference type="Gene3D" id="3.40.50.720">
    <property type="entry name" value="NAD(P)-binding Rossmann-like Domain"/>
    <property type="match status" value="1"/>
</dbReference>
<comment type="caution">
    <text evidence="2">The sequence shown here is derived from an EMBL/GenBank/DDBJ whole genome shotgun (WGS) entry which is preliminary data.</text>
</comment>
<evidence type="ECO:0000313" key="2">
    <source>
        <dbReference type="EMBL" id="KAJ7785291.1"/>
    </source>
</evidence>
<dbReference type="InterPro" id="IPR036291">
    <property type="entry name" value="NAD(P)-bd_dom_sf"/>
</dbReference>
<sequence>MKFSAWGSLKEQLAKQPPVVKQDLTGKTVCVLGANAGIGFQACKHLATMNPARMILACRSESRGQAAVDKLRAETGYTKAKLWLIDLSDFASVKRFGDQFEKDGGRLDILIANAAMENRKYAETKDGWEITVQVNHLSTAYTVLLLLPTMLRTAQEHGTLPRITLVSSDLHHMVTIDKEVRAHPGRILETLASPAYCAKRMDTHYSMTKLLNIFFVRELNARLGPAAPLIVNLANPGFSVSELRREIKGTQGALLAVLEKLFAYTTEEGARRVLWPALALPNNPDALRGQYTGHGGPVEPSDFVIGEEGKQVQKGVWEETMAILERLDSRILTTVDRFLS</sequence>
<evidence type="ECO:0000256" key="1">
    <source>
        <dbReference type="ARBA" id="ARBA00023002"/>
    </source>
</evidence>
<dbReference type="PANTHER" id="PTHR43157:SF31">
    <property type="entry name" value="PHOSPHATIDYLINOSITOL-GLYCAN BIOSYNTHESIS CLASS F PROTEIN"/>
    <property type="match status" value="1"/>
</dbReference>
<dbReference type="EMBL" id="JARJLG010000001">
    <property type="protein sequence ID" value="KAJ7785291.1"/>
    <property type="molecule type" value="Genomic_DNA"/>
</dbReference>
<evidence type="ECO:0008006" key="4">
    <source>
        <dbReference type="Google" id="ProtNLM"/>
    </source>
</evidence>
<dbReference type="Proteomes" id="UP001215280">
    <property type="component" value="Unassembled WGS sequence"/>
</dbReference>
<dbReference type="PANTHER" id="PTHR43157">
    <property type="entry name" value="PHOSPHATIDYLINOSITOL-GLYCAN BIOSYNTHESIS CLASS F PROTEIN-RELATED"/>
    <property type="match status" value="1"/>
</dbReference>
<dbReference type="PRINTS" id="PR00081">
    <property type="entry name" value="GDHRDH"/>
</dbReference>
<organism evidence="2 3">
    <name type="scientific">Mycena maculata</name>
    <dbReference type="NCBI Taxonomy" id="230809"/>
    <lineage>
        <taxon>Eukaryota</taxon>
        <taxon>Fungi</taxon>
        <taxon>Dikarya</taxon>
        <taxon>Basidiomycota</taxon>
        <taxon>Agaricomycotina</taxon>
        <taxon>Agaricomycetes</taxon>
        <taxon>Agaricomycetidae</taxon>
        <taxon>Agaricales</taxon>
        <taxon>Marasmiineae</taxon>
        <taxon>Mycenaceae</taxon>
        <taxon>Mycena</taxon>
    </lineage>
</organism>
<dbReference type="AlphaFoldDB" id="A0AAD7KH27"/>
<dbReference type="Pfam" id="PF00106">
    <property type="entry name" value="adh_short"/>
    <property type="match status" value="1"/>
</dbReference>
<protein>
    <recommendedName>
        <fullName evidence="4">NAD(P)-binding protein</fullName>
    </recommendedName>
</protein>
<evidence type="ECO:0000313" key="3">
    <source>
        <dbReference type="Proteomes" id="UP001215280"/>
    </source>
</evidence>